<dbReference type="InterPro" id="IPR053021">
    <property type="entry name" value="Chloroplast_ADK"/>
</dbReference>
<keyword evidence="2" id="KW-1185">Reference proteome</keyword>
<dbReference type="PANTHER" id="PTHR35509:SF1">
    <property type="entry name" value="DOMAIN PROTEIN, PUTATIVE (DUF1995)-RELATED"/>
    <property type="match status" value="1"/>
</dbReference>
<dbReference type="RefSeq" id="XP_001691517.1">
    <property type="nucleotide sequence ID" value="XM_001691465.2"/>
</dbReference>
<dbReference type="STRING" id="3055.A8IR01"/>
<dbReference type="InParanoid" id="A8IR01"/>
<accession>A8IR01</accession>
<dbReference type="PaxDb" id="3055-EDP04625"/>
<dbReference type="HOGENOM" id="CLU_063548_1_0_1"/>
<sequence length="371" mass="40715">MQSVLRCPQQSARFRATAPSSVPSVRVPSAIPSYASQQLSSIAAPGASGQSASSKRGVIARATTDESATQFDVNAAAAPLDNTEELGPRDDDVLPNSLADSIDQAAKATAEAIQRGNMRCQVELHLPEFWDPISGPIFPNRGDQERFWRMTRRFLEQLAISLGSTGYIRAVYPDAGVAAMLSHQWADRQFNIASLNDRKPVDADDELVVIACPDPPGAEECMRLVRTMSQQAETEGALDRPIVLFNQRLSSGDVGLGLNSRRIRSQFLQNFTVTYSLRPIGDIGSVYRRYPEQWKVFVEEENMPGRYRLIKESATRPQGEALDYMVREFLEGPGASGGEVGADGEAKQPSLLSQLARTVTSLNYFMKSLKN</sequence>
<organism evidence="1 2">
    <name type="scientific">Chlamydomonas reinhardtii</name>
    <name type="common">Chlamydomonas smithii</name>
    <dbReference type="NCBI Taxonomy" id="3055"/>
    <lineage>
        <taxon>Eukaryota</taxon>
        <taxon>Viridiplantae</taxon>
        <taxon>Chlorophyta</taxon>
        <taxon>core chlorophytes</taxon>
        <taxon>Chlorophyceae</taxon>
        <taxon>CS clade</taxon>
        <taxon>Chlamydomonadales</taxon>
        <taxon>Chlamydomonadaceae</taxon>
        <taxon>Chlamydomonas</taxon>
    </lineage>
</organism>
<dbReference type="AlphaFoldDB" id="A8IR01"/>
<evidence type="ECO:0000313" key="2">
    <source>
        <dbReference type="Proteomes" id="UP000006906"/>
    </source>
</evidence>
<dbReference type="EMBL" id="CM008978">
    <property type="protein sequence ID" value="PNW70935.1"/>
    <property type="molecule type" value="Genomic_DNA"/>
</dbReference>
<evidence type="ECO:0000313" key="1">
    <source>
        <dbReference type="EMBL" id="PNW70935.1"/>
    </source>
</evidence>
<protein>
    <submittedName>
        <fullName evidence="1">Uncharacterized protein</fullName>
    </submittedName>
</protein>
<dbReference type="FunCoup" id="A8IR01">
    <property type="interactions" value="655"/>
</dbReference>
<dbReference type="PANTHER" id="PTHR35509">
    <property type="entry name" value="DOMAIN PROTEIN, PUTATIVE (DUF1995)-RELATED"/>
    <property type="match status" value="1"/>
</dbReference>
<dbReference type="OMA" id="RISGTFH"/>
<dbReference type="GeneID" id="5717107"/>
<gene>
    <name evidence="1" type="ORF">CHLRE_17g739550v5</name>
</gene>
<dbReference type="KEGG" id="cre:CHLRE_17g739550v5"/>
<reference evidence="1 2" key="1">
    <citation type="journal article" date="2007" name="Science">
        <title>The Chlamydomonas genome reveals the evolution of key animal and plant functions.</title>
        <authorList>
            <person name="Merchant S.S."/>
            <person name="Prochnik S.E."/>
            <person name="Vallon O."/>
            <person name="Harris E.H."/>
            <person name="Karpowicz S.J."/>
            <person name="Witman G.B."/>
            <person name="Terry A."/>
            <person name="Salamov A."/>
            <person name="Fritz-Laylin L.K."/>
            <person name="Marechal-Drouard L."/>
            <person name="Marshall W.F."/>
            <person name="Qu L.H."/>
            <person name="Nelson D.R."/>
            <person name="Sanderfoot A.A."/>
            <person name="Spalding M.H."/>
            <person name="Kapitonov V.V."/>
            <person name="Ren Q."/>
            <person name="Ferris P."/>
            <person name="Lindquist E."/>
            <person name="Shapiro H."/>
            <person name="Lucas S.M."/>
            <person name="Grimwood J."/>
            <person name="Schmutz J."/>
            <person name="Cardol P."/>
            <person name="Cerutti H."/>
            <person name="Chanfreau G."/>
            <person name="Chen C.L."/>
            <person name="Cognat V."/>
            <person name="Croft M.T."/>
            <person name="Dent R."/>
            <person name="Dutcher S."/>
            <person name="Fernandez E."/>
            <person name="Fukuzawa H."/>
            <person name="Gonzalez-Ballester D."/>
            <person name="Gonzalez-Halphen D."/>
            <person name="Hallmann A."/>
            <person name="Hanikenne M."/>
            <person name="Hippler M."/>
            <person name="Inwood W."/>
            <person name="Jabbari K."/>
            <person name="Kalanon M."/>
            <person name="Kuras R."/>
            <person name="Lefebvre P.A."/>
            <person name="Lemaire S.D."/>
            <person name="Lobanov A.V."/>
            <person name="Lohr M."/>
            <person name="Manuell A."/>
            <person name="Meier I."/>
            <person name="Mets L."/>
            <person name="Mittag M."/>
            <person name="Mittelmeier T."/>
            <person name="Moroney J.V."/>
            <person name="Moseley J."/>
            <person name="Napoli C."/>
            <person name="Nedelcu A.M."/>
            <person name="Niyogi K."/>
            <person name="Novoselov S.V."/>
            <person name="Paulsen I.T."/>
            <person name="Pazour G."/>
            <person name="Purton S."/>
            <person name="Ral J.P."/>
            <person name="Riano-Pachon D.M."/>
            <person name="Riekhof W."/>
            <person name="Rymarquis L."/>
            <person name="Schroda M."/>
            <person name="Stern D."/>
            <person name="Umen J."/>
            <person name="Willows R."/>
            <person name="Wilson N."/>
            <person name="Zimmer S.L."/>
            <person name="Allmer J."/>
            <person name="Balk J."/>
            <person name="Bisova K."/>
            <person name="Chen C.J."/>
            <person name="Elias M."/>
            <person name="Gendler K."/>
            <person name="Hauser C."/>
            <person name="Lamb M.R."/>
            <person name="Ledford H."/>
            <person name="Long J.C."/>
            <person name="Minagawa J."/>
            <person name="Page M.D."/>
            <person name="Pan J."/>
            <person name="Pootakham W."/>
            <person name="Roje S."/>
            <person name="Rose A."/>
            <person name="Stahlberg E."/>
            <person name="Terauchi A.M."/>
            <person name="Yang P."/>
            <person name="Ball S."/>
            <person name="Bowler C."/>
            <person name="Dieckmann C.L."/>
            <person name="Gladyshev V.N."/>
            <person name="Green P."/>
            <person name="Jorgensen R."/>
            <person name="Mayfield S."/>
            <person name="Mueller-Roeber B."/>
            <person name="Rajamani S."/>
            <person name="Sayre R.T."/>
            <person name="Brokstein P."/>
            <person name="Dubchak I."/>
            <person name="Goodstein D."/>
            <person name="Hornick L."/>
            <person name="Huang Y.W."/>
            <person name="Jhaveri J."/>
            <person name="Luo Y."/>
            <person name="Martinez D."/>
            <person name="Ngau W.C."/>
            <person name="Otillar B."/>
            <person name="Poliakov A."/>
            <person name="Porter A."/>
            <person name="Szajkowski L."/>
            <person name="Werner G."/>
            <person name="Zhou K."/>
            <person name="Grigoriev I.V."/>
            <person name="Rokhsar D.S."/>
            <person name="Grossman A.R."/>
        </authorList>
    </citation>
    <scope>NUCLEOTIDE SEQUENCE [LARGE SCALE GENOMIC DNA]</scope>
    <source>
        <strain evidence="2">CC-503</strain>
    </source>
</reference>
<dbReference type="OrthoDB" id="5696at2759"/>
<dbReference type="Proteomes" id="UP000006906">
    <property type="component" value="Chromosome 17"/>
</dbReference>
<name>A8IR01_CHLRE</name>
<proteinExistence type="predicted"/>
<dbReference type="eggNOG" id="ENOG502QRI3">
    <property type="taxonomic scope" value="Eukaryota"/>
</dbReference>
<dbReference type="Gramene" id="PNW70935">
    <property type="protein sequence ID" value="PNW70935"/>
    <property type="gene ID" value="CHLRE_17g739550v5"/>
</dbReference>
<dbReference type="InterPro" id="IPR018962">
    <property type="entry name" value="DUF1995"/>
</dbReference>
<dbReference type="Pfam" id="PF09353">
    <property type="entry name" value="DUF1995"/>
    <property type="match status" value="1"/>
</dbReference>